<name>A0A151IZZ9_9HYME</name>
<evidence type="ECO:0000313" key="2">
    <source>
        <dbReference type="EMBL" id="KYN14652.1"/>
    </source>
</evidence>
<dbReference type="AlphaFoldDB" id="A0A151IZZ9"/>
<dbReference type="Proteomes" id="UP000078492">
    <property type="component" value="Unassembled WGS sequence"/>
</dbReference>
<gene>
    <name evidence="2" type="ORF">ALC57_13138</name>
</gene>
<feature type="compositionally biased region" description="Basic and acidic residues" evidence="1">
    <location>
        <begin position="51"/>
        <end position="64"/>
    </location>
</feature>
<evidence type="ECO:0000313" key="3">
    <source>
        <dbReference type="Proteomes" id="UP000078492"/>
    </source>
</evidence>
<sequence>MKMVGPMKKFKNKKVMWEKIATDIEDNIGRKYTFVQIENRFKTLLKRKKDAIEHNKRSGNERTDVPYGLRS</sequence>
<keyword evidence="3" id="KW-1185">Reference proteome</keyword>
<dbReference type="EMBL" id="KQ980664">
    <property type="protein sequence ID" value="KYN14652.1"/>
    <property type="molecule type" value="Genomic_DNA"/>
</dbReference>
<evidence type="ECO:0000256" key="1">
    <source>
        <dbReference type="SAM" id="MobiDB-lite"/>
    </source>
</evidence>
<organism evidence="2 3">
    <name type="scientific">Trachymyrmex cornetzi</name>
    <dbReference type="NCBI Taxonomy" id="471704"/>
    <lineage>
        <taxon>Eukaryota</taxon>
        <taxon>Metazoa</taxon>
        <taxon>Ecdysozoa</taxon>
        <taxon>Arthropoda</taxon>
        <taxon>Hexapoda</taxon>
        <taxon>Insecta</taxon>
        <taxon>Pterygota</taxon>
        <taxon>Neoptera</taxon>
        <taxon>Endopterygota</taxon>
        <taxon>Hymenoptera</taxon>
        <taxon>Apocrita</taxon>
        <taxon>Aculeata</taxon>
        <taxon>Formicoidea</taxon>
        <taxon>Formicidae</taxon>
        <taxon>Myrmicinae</taxon>
        <taxon>Trachymyrmex</taxon>
    </lineage>
</organism>
<proteinExistence type="predicted"/>
<protein>
    <recommendedName>
        <fullName evidence="4">MADF domain-containing protein</fullName>
    </recommendedName>
</protein>
<feature type="region of interest" description="Disordered" evidence="1">
    <location>
        <begin position="51"/>
        <end position="71"/>
    </location>
</feature>
<evidence type="ECO:0008006" key="4">
    <source>
        <dbReference type="Google" id="ProtNLM"/>
    </source>
</evidence>
<reference evidence="2 3" key="1">
    <citation type="submission" date="2015-09" db="EMBL/GenBank/DDBJ databases">
        <title>Trachymyrmex cornetzi WGS genome.</title>
        <authorList>
            <person name="Nygaard S."/>
            <person name="Hu H."/>
            <person name="Boomsma J."/>
            <person name="Zhang G."/>
        </authorList>
    </citation>
    <scope>NUCLEOTIDE SEQUENCE [LARGE SCALE GENOMIC DNA]</scope>
    <source>
        <strain evidence="2">Tcor2-1</strain>
        <tissue evidence="2">Whole body</tissue>
    </source>
</reference>
<accession>A0A151IZZ9</accession>